<gene>
    <name evidence="3" type="ORF">EA756_14780</name>
</gene>
<evidence type="ECO:0000313" key="4">
    <source>
        <dbReference type="Proteomes" id="UP000276905"/>
    </source>
</evidence>
<dbReference type="GO" id="GO:0015074">
    <property type="term" value="P:DNA integration"/>
    <property type="evidence" value="ECO:0007669"/>
    <property type="project" value="InterPro"/>
</dbReference>
<sequence>MKFREQAYAHPLHHVTVKQMVKLKSGITSSYIVLYIKPIGSEKVILFKELLSYFEMHSGYSLSWQRQAARALGLFYDFCVVKAPTYKNDNNVADTLRGFIQCSIAGDPDLGWVPSKIRTIRKYVSYIMDFSRYLELEGILPKPTPKIHIEYFYRAFAIKQNSSLSHIINIDKVAKSSQAKSLDHIFKFPKNASATSIKITQFPEELIESLLNQGFKLKNGEENIGAKMLTILMLFGGMRNSEPFHLWFNDINIFPKTGNLEILLHHPSDSNCNIPPYRKKTRYQYLQERKMLPRNHKNNLNSFYAGWKNLALDNNLTTEIKIIHSDIEALFIDLYKKYMQQREICLRSYRAKNGHDHPFFFVKTGDPNDLGAPLSMSSYIKSLKAASTRLNNLGYNSLYGAENGISPHAMRHWFASMLTEVSIDPKVIQTLMNHRSILSQEVYKSSTKRMIDKALSDIAHAYIIKLTTG</sequence>
<comment type="caution">
    <text evidence="3">The sequence shown here is derived from an EMBL/GenBank/DDBJ whole genome shotgun (WGS) entry which is preliminary data.</text>
</comment>
<dbReference type="AlphaFoldDB" id="A0A3R9SIL1"/>
<dbReference type="CDD" id="cd00397">
    <property type="entry name" value="DNA_BRE_C"/>
    <property type="match status" value="1"/>
</dbReference>
<name>A0A3R9SIL1_9GAMM</name>
<evidence type="ECO:0000313" key="3">
    <source>
        <dbReference type="EMBL" id="RSO54756.1"/>
    </source>
</evidence>
<dbReference type="GO" id="GO:0006310">
    <property type="term" value="P:DNA recombination"/>
    <property type="evidence" value="ECO:0007669"/>
    <property type="project" value="UniProtKB-KW"/>
</dbReference>
<dbReference type="SUPFAM" id="SSF56349">
    <property type="entry name" value="DNA breaking-rejoining enzymes"/>
    <property type="match status" value="1"/>
</dbReference>
<dbReference type="InterPro" id="IPR011010">
    <property type="entry name" value="DNA_brk_join_enz"/>
</dbReference>
<dbReference type="Gene3D" id="1.10.443.10">
    <property type="entry name" value="Intergrase catalytic core"/>
    <property type="match status" value="1"/>
</dbReference>
<dbReference type="Proteomes" id="UP000276905">
    <property type="component" value="Unassembled WGS sequence"/>
</dbReference>
<dbReference type="EMBL" id="RFES01000010">
    <property type="protein sequence ID" value="RSO54756.1"/>
    <property type="molecule type" value="Genomic_DNA"/>
</dbReference>
<dbReference type="GO" id="GO:0003677">
    <property type="term" value="F:DNA binding"/>
    <property type="evidence" value="ECO:0007669"/>
    <property type="project" value="InterPro"/>
</dbReference>
<feature type="domain" description="Tyr recombinase" evidence="2">
    <location>
        <begin position="197"/>
        <end position="456"/>
    </location>
</feature>
<dbReference type="PROSITE" id="PS51898">
    <property type="entry name" value="TYR_RECOMBINASE"/>
    <property type="match status" value="1"/>
</dbReference>
<dbReference type="InterPro" id="IPR013762">
    <property type="entry name" value="Integrase-like_cat_sf"/>
</dbReference>
<evidence type="ECO:0000256" key="1">
    <source>
        <dbReference type="ARBA" id="ARBA00023172"/>
    </source>
</evidence>
<accession>A0A3R9SIL1</accession>
<keyword evidence="1" id="KW-0233">DNA recombination</keyword>
<reference evidence="3 4" key="1">
    <citation type="submission" date="2018-10" db="EMBL/GenBank/DDBJ databases">
        <title>GWAS and RNA-Seq identify cryptic mechanisms of antimicrobial resistance in Acinetobacter baumannii.</title>
        <authorList>
            <person name="Sahl J.W."/>
        </authorList>
    </citation>
    <scope>NUCLEOTIDE SEQUENCE [LARGE SCALE GENOMIC DNA]</scope>
    <source>
        <strain evidence="3 4">TG41018</strain>
    </source>
</reference>
<dbReference type="InterPro" id="IPR002104">
    <property type="entry name" value="Integrase_catalytic"/>
</dbReference>
<organism evidence="3 4">
    <name type="scientific">Acinetobacter lactucae</name>
    <dbReference type="NCBI Taxonomy" id="1785128"/>
    <lineage>
        <taxon>Bacteria</taxon>
        <taxon>Pseudomonadati</taxon>
        <taxon>Pseudomonadota</taxon>
        <taxon>Gammaproteobacteria</taxon>
        <taxon>Moraxellales</taxon>
        <taxon>Moraxellaceae</taxon>
        <taxon>Acinetobacter</taxon>
        <taxon>Acinetobacter calcoaceticus/baumannii complex</taxon>
    </lineage>
</organism>
<dbReference type="Pfam" id="PF00589">
    <property type="entry name" value="Phage_integrase"/>
    <property type="match status" value="1"/>
</dbReference>
<evidence type="ECO:0000259" key="2">
    <source>
        <dbReference type="PROSITE" id="PS51898"/>
    </source>
</evidence>
<proteinExistence type="predicted"/>
<protein>
    <submittedName>
        <fullName evidence="3">Site-specific integrase</fullName>
    </submittedName>
</protein>